<feature type="chain" id="PRO_5046381674" description="Reelin domain-containing protein" evidence="1">
    <location>
        <begin position="19"/>
        <end position="159"/>
    </location>
</feature>
<dbReference type="PANTHER" id="PTHR45828">
    <property type="entry name" value="CYTOCHROME B561/FERRIC REDUCTASE TRANSMEMBRANE"/>
    <property type="match status" value="1"/>
</dbReference>
<gene>
    <name evidence="3" type="ORF">NQ317_000339</name>
</gene>
<dbReference type="InterPro" id="IPR051237">
    <property type="entry name" value="Ferric-chelate_Red/DefProt"/>
</dbReference>
<proteinExistence type="predicted"/>
<name>A0ABQ9K0B8_9CUCU</name>
<dbReference type="Gene3D" id="2.60.40.4060">
    <property type="entry name" value="Reeler domain"/>
    <property type="match status" value="1"/>
</dbReference>
<feature type="signal peptide" evidence="1">
    <location>
        <begin position="1"/>
        <end position="18"/>
    </location>
</feature>
<dbReference type="PROSITE" id="PS51019">
    <property type="entry name" value="REELIN"/>
    <property type="match status" value="1"/>
</dbReference>
<dbReference type="Proteomes" id="UP001162164">
    <property type="component" value="Unassembled WGS sequence"/>
</dbReference>
<dbReference type="PANTHER" id="PTHR45828:SF33">
    <property type="entry name" value="DOMON DOMAIN-CONTAINING PROTEIN"/>
    <property type="match status" value="1"/>
</dbReference>
<keyword evidence="1" id="KW-0732">Signal</keyword>
<dbReference type="InterPro" id="IPR042307">
    <property type="entry name" value="Reeler_sf"/>
</dbReference>
<dbReference type="EMBL" id="JAPWTJ010000061">
    <property type="protein sequence ID" value="KAJ8983779.1"/>
    <property type="molecule type" value="Genomic_DNA"/>
</dbReference>
<organism evidence="3 4">
    <name type="scientific">Molorchus minor</name>
    <dbReference type="NCBI Taxonomy" id="1323400"/>
    <lineage>
        <taxon>Eukaryota</taxon>
        <taxon>Metazoa</taxon>
        <taxon>Ecdysozoa</taxon>
        <taxon>Arthropoda</taxon>
        <taxon>Hexapoda</taxon>
        <taxon>Insecta</taxon>
        <taxon>Pterygota</taxon>
        <taxon>Neoptera</taxon>
        <taxon>Endopterygota</taxon>
        <taxon>Coleoptera</taxon>
        <taxon>Polyphaga</taxon>
        <taxon>Cucujiformia</taxon>
        <taxon>Chrysomeloidea</taxon>
        <taxon>Cerambycidae</taxon>
        <taxon>Lamiinae</taxon>
        <taxon>Monochamini</taxon>
        <taxon>Molorchus</taxon>
    </lineage>
</organism>
<reference evidence="3" key="1">
    <citation type="journal article" date="2023" name="Insect Mol. Biol.">
        <title>Genome sequencing provides insights into the evolution of gene families encoding plant cell wall-degrading enzymes in longhorned beetles.</title>
        <authorList>
            <person name="Shin N.R."/>
            <person name="Okamura Y."/>
            <person name="Kirsch R."/>
            <person name="Pauchet Y."/>
        </authorList>
    </citation>
    <scope>NUCLEOTIDE SEQUENCE</scope>
    <source>
        <strain evidence="3">MMC_N1</strain>
    </source>
</reference>
<dbReference type="CDD" id="cd08544">
    <property type="entry name" value="Reeler"/>
    <property type="match status" value="1"/>
</dbReference>
<keyword evidence="4" id="KW-1185">Reference proteome</keyword>
<comment type="caution">
    <text evidence="3">The sequence shown here is derived from an EMBL/GenBank/DDBJ whole genome shotgun (WGS) entry which is preliminary data.</text>
</comment>
<evidence type="ECO:0000256" key="1">
    <source>
        <dbReference type="SAM" id="SignalP"/>
    </source>
</evidence>
<evidence type="ECO:0000259" key="2">
    <source>
        <dbReference type="PROSITE" id="PS51019"/>
    </source>
</evidence>
<evidence type="ECO:0000313" key="4">
    <source>
        <dbReference type="Proteomes" id="UP001162164"/>
    </source>
</evidence>
<dbReference type="Pfam" id="PF02014">
    <property type="entry name" value="Reeler"/>
    <property type="match status" value="1"/>
</dbReference>
<dbReference type="InterPro" id="IPR002861">
    <property type="entry name" value="Reeler_dom"/>
</dbReference>
<accession>A0ABQ9K0B8</accession>
<protein>
    <recommendedName>
        <fullName evidence="2">Reelin domain-containing protein</fullName>
    </recommendedName>
</protein>
<evidence type="ECO:0000313" key="3">
    <source>
        <dbReference type="EMBL" id="KAJ8983779.1"/>
    </source>
</evidence>
<feature type="domain" description="Reelin" evidence="2">
    <location>
        <begin position="5"/>
        <end position="159"/>
    </location>
</feature>
<sequence length="159" mass="17534">MSKFVIIALFATISSTWAYSAGAPESTCEDMTPKHPVDPQRSKFPYKIQVSKNQIPPGGEIEITITSKSFKGFVLQVRDKNNKSVGQWQIPDDDKYAKAINCFGTKASAATHKNATDKKNFTLKWKAPASPGKYTVYATVAQDGGTFWVRKPTEVIAVE</sequence>